<dbReference type="PANTHER" id="PTHR39573">
    <property type="entry name" value="STRESS RESPONSE KINASE A"/>
    <property type="match status" value="1"/>
</dbReference>
<comment type="catalytic activity">
    <reaction evidence="11">
        <text>L-threonyl-[protein] + ATP = O-phospho-L-threonyl-[protein] + ADP + H(+)</text>
        <dbReference type="Rhea" id="RHEA:46608"/>
        <dbReference type="Rhea" id="RHEA-COMP:11060"/>
        <dbReference type="Rhea" id="RHEA-COMP:11605"/>
        <dbReference type="ChEBI" id="CHEBI:15378"/>
        <dbReference type="ChEBI" id="CHEBI:30013"/>
        <dbReference type="ChEBI" id="CHEBI:30616"/>
        <dbReference type="ChEBI" id="CHEBI:61977"/>
        <dbReference type="ChEBI" id="CHEBI:456216"/>
        <dbReference type="EC" id="2.7.11.1"/>
    </reaction>
</comment>
<keyword evidence="7 11" id="KW-0418">Kinase</keyword>
<dbReference type="GO" id="GO:0000287">
    <property type="term" value="F:magnesium ion binding"/>
    <property type="evidence" value="ECO:0007669"/>
    <property type="project" value="UniProtKB-UniRule"/>
</dbReference>
<comment type="similarity">
    <text evidence="11">Belongs to the SrkA/RdoA protein kinase family.</text>
</comment>
<dbReference type="EMBL" id="NFZW01000030">
    <property type="protein sequence ID" value="RFA32359.1"/>
    <property type="molecule type" value="Genomic_DNA"/>
</dbReference>
<feature type="site" description="ATP" evidence="11">
    <location>
        <position position="38"/>
    </location>
</feature>
<dbReference type="Gene3D" id="3.30.200.70">
    <property type="match status" value="1"/>
</dbReference>
<keyword evidence="9 11" id="KW-0460">Magnesium</keyword>
<keyword evidence="6 11" id="KW-0547">Nucleotide-binding</keyword>
<dbReference type="GO" id="GO:0005737">
    <property type="term" value="C:cytoplasm"/>
    <property type="evidence" value="ECO:0007669"/>
    <property type="project" value="UniProtKB-SubCell"/>
</dbReference>
<sequence>MTATVNEAPYANLGPEQVLAAVEATGYRCDGRLLALNSYENRVYQIGIEDESPLVGKFYRPERWSDAAILEEHAFAQELAEREIPVVAPLATDGRTLHEFEGYRFALYPRRGGRWPELQEADDRLWVGRFLGRIHAVGSVRAFEHRPVLSVASMAEEPVAYLLQHNVIPAELRVPYTSLLDDLLVRIRASFERAGECAQIRLHGDCHLGNILWTDAGPHFVDLDDCRMGPAIQDLWMLLSGDRMEQALQLSDIVEGYEEFYEFNRRELHLVEALRTLRIINYAAWLARRWDDPAFPQAFPWFDSPRFWEEHILSLREQAALLDEPPLQI</sequence>
<dbReference type="AlphaFoldDB" id="A0A3E0WIT3"/>
<name>A0A3E0WIT3_9GAMM</name>
<evidence type="ECO:0000256" key="3">
    <source>
        <dbReference type="ARBA" id="ARBA00022553"/>
    </source>
</evidence>
<keyword evidence="2 11" id="KW-0723">Serine/threonine-protein kinase</keyword>
<evidence type="ECO:0000256" key="9">
    <source>
        <dbReference type="ARBA" id="ARBA00022842"/>
    </source>
</evidence>
<dbReference type="GO" id="GO:0106310">
    <property type="term" value="F:protein serine kinase activity"/>
    <property type="evidence" value="ECO:0007669"/>
    <property type="project" value="RHEA"/>
</dbReference>
<feature type="active site" evidence="11">
    <location>
        <position position="222"/>
    </location>
</feature>
<evidence type="ECO:0000256" key="11">
    <source>
        <dbReference type="HAMAP-Rule" id="MF_01497"/>
    </source>
</evidence>
<evidence type="ECO:0000313" key="13">
    <source>
        <dbReference type="EMBL" id="RFA32359.1"/>
    </source>
</evidence>
<dbReference type="SUPFAM" id="SSF56112">
    <property type="entry name" value="Protein kinase-like (PK-like)"/>
    <property type="match status" value="1"/>
</dbReference>
<feature type="domain" description="Aminoglycoside phosphotransferase" evidence="12">
    <location>
        <begin position="37"/>
        <end position="267"/>
    </location>
</feature>
<dbReference type="GO" id="GO:0005524">
    <property type="term" value="F:ATP binding"/>
    <property type="evidence" value="ECO:0007669"/>
    <property type="project" value="UniProtKB-UniRule"/>
</dbReference>
<dbReference type="NCBIfam" id="NF008738">
    <property type="entry name" value="PRK11768.1"/>
    <property type="match status" value="1"/>
</dbReference>
<dbReference type="Gene3D" id="1.10.510.10">
    <property type="entry name" value="Transferase(Phosphotransferase) domain 1"/>
    <property type="match status" value="1"/>
</dbReference>
<feature type="binding site" evidence="11">
    <location>
        <position position="222"/>
    </location>
    <ligand>
        <name>Mg(2+)</name>
        <dbReference type="ChEBI" id="CHEBI:18420"/>
    </ligand>
</feature>
<comment type="cofactor">
    <cofactor evidence="11">
        <name>Mg(2+)</name>
        <dbReference type="ChEBI" id="CHEBI:18420"/>
    </cofactor>
</comment>
<dbReference type="Proteomes" id="UP000256763">
    <property type="component" value="Unassembled WGS sequence"/>
</dbReference>
<feature type="binding site" evidence="11">
    <location>
        <position position="210"/>
    </location>
    <ligand>
        <name>Mg(2+)</name>
        <dbReference type="ChEBI" id="CHEBI:18420"/>
    </ligand>
</feature>
<keyword evidence="4 11" id="KW-0808">Transferase</keyword>
<comment type="function">
    <text evidence="11">A protein kinase that phosphorylates Ser and Thr residues. Probably acts to suppress the effects of stress linked to accumulation of reactive oxygen species. Probably involved in the extracytoplasmic stress response.</text>
</comment>
<proteinExistence type="inferred from homology"/>
<evidence type="ECO:0000313" key="14">
    <source>
        <dbReference type="Proteomes" id="UP000256763"/>
    </source>
</evidence>
<dbReference type="HAMAP" id="MF_01497">
    <property type="entry name" value="SrkA_kinase"/>
    <property type="match status" value="1"/>
</dbReference>
<dbReference type="Gene3D" id="1.20.1270.170">
    <property type="match status" value="1"/>
</dbReference>
<keyword evidence="10 11" id="KW-0346">Stress response</keyword>
<dbReference type="Pfam" id="PF01636">
    <property type="entry name" value="APH"/>
    <property type="match status" value="1"/>
</dbReference>
<dbReference type="OrthoDB" id="5392197at2"/>
<accession>A0A3E0WIT3</accession>
<keyword evidence="3 11" id="KW-0597">Phosphoprotein</keyword>
<comment type="subunit">
    <text evidence="11">Monomer.</text>
</comment>
<keyword evidence="8 11" id="KW-0067">ATP-binding</keyword>
<comment type="catalytic activity">
    <reaction evidence="11">
        <text>L-seryl-[protein] + ATP = O-phospho-L-seryl-[protein] + ADP + H(+)</text>
        <dbReference type="Rhea" id="RHEA:17989"/>
        <dbReference type="Rhea" id="RHEA-COMP:9863"/>
        <dbReference type="Rhea" id="RHEA-COMP:11604"/>
        <dbReference type="ChEBI" id="CHEBI:15378"/>
        <dbReference type="ChEBI" id="CHEBI:29999"/>
        <dbReference type="ChEBI" id="CHEBI:30616"/>
        <dbReference type="ChEBI" id="CHEBI:83421"/>
        <dbReference type="ChEBI" id="CHEBI:456216"/>
        <dbReference type="EC" id="2.7.11.1"/>
    </reaction>
</comment>
<keyword evidence="1 11" id="KW-0963">Cytoplasm</keyword>
<evidence type="ECO:0000256" key="6">
    <source>
        <dbReference type="ARBA" id="ARBA00022741"/>
    </source>
</evidence>
<comment type="caution">
    <text evidence="13">The sequence shown here is derived from an EMBL/GenBank/DDBJ whole genome shotgun (WGS) entry which is preliminary data.</text>
</comment>
<feature type="active site" description="Proton acceptor" evidence="11">
    <location>
        <position position="205"/>
    </location>
</feature>
<dbReference type="PANTHER" id="PTHR39573:SF1">
    <property type="entry name" value="STRESS RESPONSE KINASE A"/>
    <property type="match status" value="1"/>
</dbReference>
<evidence type="ECO:0000256" key="2">
    <source>
        <dbReference type="ARBA" id="ARBA00022527"/>
    </source>
</evidence>
<dbReference type="InterPro" id="IPR032882">
    <property type="entry name" value="SrkA/RdoA"/>
</dbReference>
<gene>
    <name evidence="11" type="primary">srkA</name>
    <name evidence="13" type="ORF">CAL65_19955</name>
</gene>
<evidence type="ECO:0000256" key="4">
    <source>
        <dbReference type="ARBA" id="ARBA00022679"/>
    </source>
</evidence>
<organism evidence="13 14">
    <name type="scientific">Alkalilimnicola ehrlichii</name>
    <dbReference type="NCBI Taxonomy" id="351052"/>
    <lineage>
        <taxon>Bacteria</taxon>
        <taxon>Pseudomonadati</taxon>
        <taxon>Pseudomonadota</taxon>
        <taxon>Gammaproteobacteria</taxon>
        <taxon>Chromatiales</taxon>
        <taxon>Ectothiorhodospiraceae</taxon>
        <taxon>Alkalilimnicola</taxon>
    </lineage>
</organism>
<evidence type="ECO:0000256" key="7">
    <source>
        <dbReference type="ARBA" id="ARBA00022777"/>
    </source>
</evidence>
<evidence type="ECO:0000256" key="8">
    <source>
        <dbReference type="ARBA" id="ARBA00022840"/>
    </source>
</evidence>
<evidence type="ECO:0000256" key="1">
    <source>
        <dbReference type="ARBA" id="ARBA00022490"/>
    </source>
</evidence>
<evidence type="ECO:0000256" key="10">
    <source>
        <dbReference type="ARBA" id="ARBA00023016"/>
    </source>
</evidence>
<evidence type="ECO:0000259" key="12">
    <source>
        <dbReference type="Pfam" id="PF01636"/>
    </source>
</evidence>
<dbReference type="EC" id="2.7.11.1" evidence="11"/>
<protein>
    <recommendedName>
        <fullName evidence="11">Stress response kinase A</fullName>
        <ecNumber evidence="11">2.7.11.1</ecNumber>
    </recommendedName>
    <alternativeName>
        <fullName evidence="11">Serine/threonine-protein kinase SrkA</fullName>
    </alternativeName>
</protein>
<reference evidence="14" key="1">
    <citation type="submission" date="2017-05" db="EMBL/GenBank/DDBJ databases">
        <authorList>
            <person name="Sharma S."/>
            <person name="Sidhu C."/>
            <person name="Pinnaka A.K."/>
        </authorList>
    </citation>
    <scope>NUCLEOTIDE SEQUENCE [LARGE SCALE GENOMIC DNA]</scope>
    <source>
        <strain evidence="14">AK93</strain>
    </source>
</reference>
<comment type="subcellular location">
    <subcellularLocation>
        <location evidence="11">Cytoplasm</location>
    </subcellularLocation>
</comment>
<dbReference type="InterPro" id="IPR011009">
    <property type="entry name" value="Kinase-like_dom_sf"/>
</dbReference>
<dbReference type="InterPro" id="IPR002575">
    <property type="entry name" value="Aminoglycoside_PTrfase"/>
</dbReference>
<evidence type="ECO:0000256" key="5">
    <source>
        <dbReference type="ARBA" id="ARBA00022723"/>
    </source>
</evidence>
<dbReference type="RefSeq" id="WP_116303512.1">
    <property type="nucleotide sequence ID" value="NZ_NFZV01000023.1"/>
</dbReference>
<dbReference type="GO" id="GO:0004674">
    <property type="term" value="F:protein serine/threonine kinase activity"/>
    <property type="evidence" value="ECO:0007669"/>
    <property type="project" value="UniProtKB-UniRule"/>
</dbReference>
<keyword evidence="5 11" id="KW-0479">Metal-binding</keyword>
<keyword evidence="14" id="KW-1185">Reference proteome</keyword>